<dbReference type="EMBL" id="KV744858">
    <property type="protein sequence ID" value="OCK83543.1"/>
    <property type="molecule type" value="Genomic_DNA"/>
</dbReference>
<dbReference type="SUPFAM" id="SSF81901">
    <property type="entry name" value="HCP-like"/>
    <property type="match status" value="1"/>
</dbReference>
<dbReference type="PROSITE" id="PS50005">
    <property type="entry name" value="TPR"/>
    <property type="match status" value="1"/>
</dbReference>
<name>A0A8E2EGR5_9PEZI</name>
<dbReference type="AlphaFoldDB" id="A0A8E2EGR5"/>
<feature type="repeat" description="TPR" evidence="1">
    <location>
        <begin position="211"/>
        <end position="244"/>
    </location>
</feature>
<accession>A0A8E2EGR5</accession>
<protein>
    <submittedName>
        <fullName evidence="2">Uncharacterized protein</fullName>
    </submittedName>
</protein>
<evidence type="ECO:0000313" key="2">
    <source>
        <dbReference type="EMBL" id="OCK83543.1"/>
    </source>
</evidence>
<evidence type="ECO:0000313" key="3">
    <source>
        <dbReference type="Proteomes" id="UP000250266"/>
    </source>
</evidence>
<dbReference type="OrthoDB" id="5379420at2759"/>
<reference evidence="2 3" key="1">
    <citation type="journal article" date="2016" name="Nat. Commun.">
        <title>Ectomycorrhizal ecology is imprinted in the genome of the dominant symbiotic fungus Cenococcum geophilum.</title>
        <authorList>
            <consortium name="DOE Joint Genome Institute"/>
            <person name="Peter M."/>
            <person name="Kohler A."/>
            <person name="Ohm R.A."/>
            <person name="Kuo A."/>
            <person name="Krutzmann J."/>
            <person name="Morin E."/>
            <person name="Arend M."/>
            <person name="Barry K.W."/>
            <person name="Binder M."/>
            <person name="Choi C."/>
            <person name="Clum A."/>
            <person name="Copeland A."/>
            <person name="Grisel N."/>
            <person name="Haridas S."/>
            <person name="Kipfer T."/>
            <person name="LaButti K."/>
            <person name="Lindquist E."/>
            <person name="Lipzen A."/>
            <person name="Maire R."/>
            <person name="Meier B."/>
            <person name="Mihaltcheva S."/>
            <person name="Molinier V."/>
            <person name="Murat C."/>
            <person name="Poggeler S."/>
            <person name="Quandt C.A."/>
            <person name="Sperisen C."/>
            <person name="Tritt A."/>
            <person name="Tisserant E."/>
            <person name="Crous P.W."/>
            <person name="Henrissat B."/>
            <person name="Nehls U."/>
            <person name="Egli S."/>
            <person name="Spatafora J.W."/>
            <person name="Grigoriev I.V."/>
            <person name="Martin F.M."/>
        </authorList>
    </citation>
    <scope>NUCLEOTIDE SEQUENCE [LARGE SCALE GENOMIC DNA]</scope>
    <source>
        <strain evidence="2 3">CBS 459.81</strain>
    </source>
</reference>
<keyword evidence="1" id="KW-0802">TPR repeat</keyword>
<dbReference type="Gene3D" id="1.25.40.10">
    <property type="entry name" value="Tetratricopeptide repeat domain"/>
    <property type="match status" value="1"/>
</dbReference>
<evidence type="ECO:0000256" key="1">
    <source>
        <dbReference type="PROSITE-ProRule" id="PRU00339"/>
    </source>
</evidence>
<dbReference type="InterPro" id="IPR019734">
    <property type="entry name" value="TPR_rpt"/>
</dbReference>
<dbReference type="Proteomes" id="UP000250266">
    <property type="component" value="Unassembled WGS sequence"/>
</dbReference>
<sequence length="481" mass="54446">MITRRHALKQSQTALSSNNVCVWCHTRQFLDRATRRYALARPRMGTSVYNKAPSTRDKIYRDKTLNDPERRKMVLKEFQLEAKHRAPMLRAAFSDKILDCNPLMAEEVIALYQEGGLELVMLEKKEISLNTITRIGLVLVGCGFQRSIELGKRMVIDCSAAGDPEATLQIVASTFLNTQTSNDSFHRIMDSVKLSNLRGHLKELAYTSRHPGALSLLGQMLERVGNYTEAVALYKEAVEQSTELSYDTIASNNPTRPVRIPMKAPWNCLGELLLRQGDIAGAKEAFRVGAFKGDDPLTYFFLAELEAKHSSKWLKYMTKAAASGYAEAAFNLGNFYAMEKKKTETIQDRKVLWHLRELDAFGRWKMYYLGDDKTQYSTQTGRTGMAWEWYNVATRLGHKEAGLALAEMARAARNWKFAAETLVFVLSLPQRGMAEEYPSAVKKAAVLKRQWVIEDERAGRSDTKNAFEAYDMSLKLEGSSK</sequence>
<organism evidence="2 3">
    <name type="scientific">Lepidopterella palustris CBS 459.81</name>
    <dbReference type="NCBI Taxonomy" id="1314670"/>
    <lineage>
        <taxon>Eukaryota</taxon>
        <taxon>Fungi</taxon>
        <taxon>Dikarya</taxon>
        <taxon>Ascomycota</taxon>
        <taxon>Pezizomycotina</taxon>
        <taxon>Dothideomycetes</taxon>
        <taxon>Pleosporomycetidae</taxon>
        <taxon>Mytilinidiales</taxon>
        <taxon>Argynnaceae</taxon>
        <taxon>Lepidopterella</taxon>
    </lineage>
</organism>
<keyword evidence="3" id="KW-1185">Reference proteome</keyword>
<proteinExistence type="predicted"/>
<gene>
    <name evidence="2" type="ORF">K432DRAFT_401920</name>
</gene>
<dbReference type="InterPro" id="IPR011990">
    <property type="entry name" value="TPR-like_helical_dom_sf"/>
</dbReference>